<dbReference type="AlphaFoldDB" id="A0A1M6CJ24"/>
<proteinExistence type="predicted"/>
<evidence type="ECO:0008006" key="3">
    <source>
        <dbReference type="Google" id="ProtNLM"/>
    </source>
</evidence>
<sequence>MKYEVPVEIAMIRTFTVEAESEAEAVRKGEKEALDSLEPMWAMEYSEETCSVTVQKENVKGVI</sequence>
<reference evidence="1 2" key="1">
    <citation type="submission" date="2016-11" db="EMBL/GenBank/DDBJ databases">
        <authorList>
            <person name="Jaros S."/>
            <person name="Januszkiewicz K."/>
            <person name="Wedrychowicz H."/>
        </authorList>
    </citation>
    <scope>NUCLEOTIDE SEQUENCE [LARGE SCALE GENOMIC DNA]</scope>
    <source>
        <strain evidence="1 2">DSM 3074</strain>
    </source>
</reference>
<name>A0A1M6CJ24_9FIRM</name>
<protein>
    <recommendedName>
        <fullName evidence="3">DpnD/PcfM-like protein</fullName>
    </recommendedName>
</protein>
<evidence type="ECO:0000313" key="2">
    <source>
        <dbReference type="Proteomes" id="UP000191240"/>
    </source>
</evidence>
<organism evidence="1 2">
    <name type="scientific">Anaerovibrio lipolyticus DSM 3074</name>
    <dbReference type="NCBI Taxonomy" id="1120997"/>
    <lineage>
        <taxon>Bacteria</taxon>
        <taxon>Bacillati</taxon>
        <taxon>Bacillota</taxon>
        <taxon>Negativicutes</taxon>
        <taxon>Selenomonadales</taxon>
        <taxon>Selenomonadaceae</taxon>
        <taxon>Anaerovibrio</taxon>
    </lineage>
</organism>
<accession>A0A1M6CJ24</accession>
<dbReference type="RefSeq" id="WP_080325611.1">
    <property type="nucleotide sequence ID" value="NZ_FQYW01000008.1"/>
</dbReference>
<gene>
    <name evidence="1" type="ORF">SAMN02745671_01132</name>
</gene>
<dbReference type="Proteomes" id="UP000191240">
    <property type="component" value="Unassembled WGS sequence"/>
</dbReference>
<dbReference type="EMBL" id="FQYW01000008">
    <property type="protein sequence ID" value="SHI60913.1"/>
    <property type="molecule type" value="Genomic_DNA"/>
</dbReference>
<evidence type="ECO:0000313" key="1">
    <source>
        <dbReference type="EMBL" id="SHI60913.1"/>
    </source>
</evidence>